<reference evidence="3" key="1">
    <citation type="submission" date="2016-11" db="EMBL/GenBank/DDBJ databases">
        <authorList>
            <person name="Varghese N."/>
            <person name="Submissions S."/>
        </authorList>
    </citation>
    <scope>NUCLEOTIDE SEQUENCE [LARGE SCALE GENOMIC DNA]</scope>
    <source>
        <strain evidence="3">DSM 22212</strain>
    </source>
</reference>
<evidence type="ECO:0000259" key="1">
    <source>
        <dbReference type="Pfam" id="PF01261"/>
    </source>
</evidence>
<dbReference type="InterPro" id="IPR036237">
    <property type="entry name" value="Xyl_isomerase-like_sf"/>
</dbReference>
<dbReference type="EMBL" id="FRAU01000008">
    <property type="protein sequence ID" value="SHK91855.1"/>
    <property type="molecule type" value="Genomic_DNA"/>
</dbReference>
<proteinExistence type="predicted"/>
<dbReference type="Gene3D" id="3.20.20.150">
    <property type="entry name" value="Divalent-metal-dependent TIM barrel enzymes"/>
    <property type="match status" value="1"/>
</dbReference>
<dbReference type="AlphaFoldDB" id="A0A1M6WEG3"/>
<keyword evidence="3" id="KW-1185">Reference proteome</keyword>
<dbReference type="InterPro" id="IPR013022">
    <property type="entry name" value="Xyl_isomerase-like_TIM-brl"/>
</dbReference>
<dbReference type="GO" id="GO:0016853">
    <property type="term" value="F:isomerase activity"/>
    <property type="evidence" value="ECO:0007669"/>
    <property type="project" value="UniProtKB-KW"/>
</dbReference>
<dbReference type="Pfam" id="PF01261">
    <property type="entry name" value="AP_endonuc_2"/>
    <property type="match status" value="1"/>
</dbReference>
<dbReference type="InterPro" id="IPR006311">
    <property type="entry name" value="TAT_signal"/>
</dbReference>
<sequence>MMKRMTRRDFLQQASALLVAGFGQKLAGRTAAMPWFRISLAQWSLHRTIFSGKLDALDFPVVARQMFGLEAVEYVNQFFFDRARDRAYLRELKRRAEGEGVRSLLIMCDREGRLGDPDPKKRRQAVENHYKWVEAARFLGCHSIRVNAASEGSYEEQQKLAADGLRRLTEFAAAHGLNVLVENHGGLSSNGAWLAGLIRLVDHPRCGTLPDFGNWRIDATTRYDPYQGLAELMPFAKGVSAKSYDFDDEGNETRLDYVRLLRIVQAAGYRGYIGIEYEGNRLDEPSGIRATKRLLERVRTLLAEETQKDPKNR</sequence>
<feature type="domain" description="Xylose isomerase-like TIM barrel" evidence="1">
    <location>
        <begin position="67"/>
        <end position="296"/>
    </location>
</feature>
<organism evidence="2 3">
    <name type="scientific">Rhodothermus profundi</name>
    <dbReference type="NCBI Taxonomy" id="633813"/>
    <lineage>
        <taxon>Bacteria</taxon>
        <taxon>Pseudomonadati</taxon>
        <taxon>Rhodothermota</taxon>
        <taxon>Rhodothermia</taxon>
        <taxon>Rhodothermales</taxon>
        <taxon>Rhodothermaceae</taxon>
        <taxon>Rhodothermus</taxon>
    </lineage>
</organism>
<dbReference type="PROSITE" id="PS51318">
    <property type="entry name" value="TAT"/>
    <property type="match status" value="1"/>
</dbReference>
<name>A0A1M6WEG3_9BACT</name>
<dbReference type="STRING" id="633813.SAMN04488087_2291"/>
<evidence type="ECO:0000313" key="2">
    <source>
        <dbReference type="EMBL" id="SHK91855.1"/>
    </source>
</evidence>
<accession>A0A1M6WEG3</accession>
<keyword evidence="2" id="KW-0413">Isomerase</keyword>
<dbReference type="PANTHER" id="PTHR12110:SF53">
    <property type="entry name" value="BLR5974 PROTEIN"/>
    <property type="match status" value="1"/>
</dbReference>
<dbReference type="Proteomes" id="UP000185812">
    <property type="component" value="Unassembled WGS sequence"/>
</dbReference>
<dbReference type="InterPro" id="IPR050312">
    <property type="entry name" value="IolE/XylAMocC-like"/>
</dbReference>
<dbReference type="PANTHER" id="PTHR12110">
    <property type="entry name" value="HYDROXYPYRUVATE ISOMERASE"/>
    <property type="match status" value="1"/>
</dbReference>
<evidence type="ECO:0000313" key="3">
    <source>
        <dbReference type="Proteomes" id="UP000185812"/>
    </source>
</evidence>
<dbReference type="SUPFAM" id="SSF51658">
    <property type="entry name" value="Xylose isomerase-like"/>
    <property type="match status" value="1"/>
</dbReference>
<protein>
    <submittedName>
        <fullName evidence="2">Sugar phosphate isomerase/epimerase</fullName>
    </submittedName>
</protein>
<gene>
    <name evidence="2" type="ORF">SAMN04488087_2291</name>
</gene>